<gene>
    <name evidence="2" type="ORF">K460DRAFT_364866</name>
</gene>
<dbReference type="OrthoDB" id="3882589at2759"/>
<comment type="caution">
    <text evidence="2">The sequence shown here is derived from an EMBL/GenBank/DDBJ whole genome shotgun (WGS) entry which is preliminary data.</text>
</comment>
<feature type="compositionally biased region" description="Polar residues" evidence="1">
    <location>
        <begin position="19"/>
        <end position="30"/>
    </location>
</feature>
<dbReference type="EMBL" id="ML976615">
    <property type="protein sequence ID" value="KAF1848926.1"/>
    <property type="molecule type" value="Genomic_DNA"/>
</dbReference>
<reference evidence="2" key="1">
    <citation type="submission" date="2020-01" db="EMBL/GenBank/DDBJ databases">
        <authorList>
            <consortium name="DOE Joint Genome Institute"/>
            <person name="Haridas S."/>
            <person name="Albert R."/>
            <person name="Binder M."/>
            <person name="Bloem J."/>
            <person name="Labutti K."/>
            <person name="Salamov A."/>
            <person name="Andreopoulos B."/>
            <person name="Baker S.E."/>
            <person name="Barry K."/>
            <person name="Bills G."/>
            <person name="Bluhm B.H."/>
            <person name="Cannon C."/>
            <person name="Castanera R."/>
            <person name="Culley D.E."/>
            <person name="Daum C."/>
            <person name="Ezra D."/>
            <person name="Gonzalez J.B."/>
            <person name="Henrissat B."/>
            <person name="Kuo A."/>
            <person name="Liang C."/>
            <person name="Lipzen A."/>
            <person name="Lutzoni F."/>
            <person name="Magnuson J."/>
            <person name="Mondo S."/>
            <person name="Nolan M."/>
            <person name="Ohm R."/>
            <person name="Pangilinan J."/>
            <person name="Park H.-J."/>
            <person name="Ramirez L."/>
            <person name="Alfaro M."/>
            <person name="Sun H."/>
            <person name="Tritt A."/>
            <person name="Yoshinaga Y."/>
            <person name="Zwiers L.-H."/>
            <person name="Turgeon B.G."/>
            <person name="Goodwin S.B."/>
            <person name="Spatafora J.W."/>
            <person name="Crous P.W."/>
            <person name="Grigoriev I.V."/>
        </authorList>
    </citation>
    <scope>NUCLEOTIDE SEQUENCE</scope>
    <source>
        <strain evidence="2">CBS 394.84</strain>
    </source>
</reference>
<dbReference type="GeneID" id="63850327"/>
<keyword evidence="3" id="KW-1185">Reference proteome</keyword>
<protein>
    <submittedName>
        <fullName evidence="2">Uncharacterized protein</fullName>
    </submittedName>
</protein>
<dbReference type="Proteomes" id="UP000800039">
    <property type="component" value="Unassembled WGS sequence"/>
</dbReference>
<proteinExistence type="predicted"/>
<organism evidence="2 3">
    <name type="scientific">Cucurbitaria berberidis CBS 394.84</name>
    <dbReference type="NCBI Taxonomy" id="1168544"/>
    <lineage>
        <taxon>Eukaryota</taxon>
        <taxon>Fungi</taxon>
        <taxon>Dikarya</taxon>
        <taxon>Ascomycota</taxon>
        <taxon>Pezizomycotina</taxon>
        <taxon>Dothideomycetes</taxon>
        <taxon>Pleosporomycetidae</taxon>
        <taxon>Pleosporales</taxon>
        <taxon>Pleosporineae</taxon>
        <taxon>Cucurbitariaceae</taxon>
        <taxon>Cucurbitaria</taxon>
    </lineage>
</organism>
<dbReference type="RefSeq" id="XP_040791489.1">
    <property type="nucleotide sequence ID" value="XM_040933076.1"/>
</dbReference>
<feature type="region of interest" description="Disordered" evidence="1">
    <location>
        <begin position="1"/>
        <end position="30"/>
    </location>
</feature>
<sequence length="152" mass="17460">MDDTLGRQGTHTNRRAAPRSTQPRANASYSDTKYFKFRGSRHRVIIRMTPGYLQVQGNELSQAKTNLQRLYVQERNALTRGSAGISLPMIRASRGTAERRYVNCLVRYLRDANRMSAIQANQLQRNFTRDKMVGMGVSNQDYLLGMYPRELN</sequence>
<evidence type="ECO:0000313" key="2">
    <source>
        <dbReference type="EMBL" id="KAF1848926.1"/>
    </source>
</evidence>
<evidence type="ECO:0000256" key="1">
    <source>
        <dbReference type="SAM" id="MobiDB-lite"/>
    </source>
</evidence>
<accession>A0A9P4GPA4</accession>
<dbReference type="AlphaFoldDB" id="A0A9P4GPA4"/>
<name>A0A9P4GPA4_9PLEO</name>
<evidence type="ECO:0000313" key="3">
    <source>
        <dbReference type="Proteomes" id="UP000800039"/>
    </source>
</evidence>